<reference evidence="3" key="1">
    <citation type="submission" date="2017-02" db="UniProtKB">
        <authorList>
            <consortium name="WormBaseParasite"/>
        </authorList>
    </citation>
    <scope>IDENTIFICATION</scope>
</reference>
<dbReference type="Pfam" id="PF10344">
    <property type="entry name" value="Hobbit"/>
    <property type="match status" value="1"/>
</dbReference>
<dbReference type="WBParaSite" id="ASIM_0000444501-mRNA-1">
    <property type="protein sequence ID" value="ASIM_0000444501-mRNA-1"/>
    <property type="gene ID" value="ASIM_0000444501"/>
</dbReference>
<dbReference type="InterPro" id="IPR045167">
    <property type="entry name" value="Hobbit"/>
</dbReference>
<reference evidence="1 2" key="2">
    <citation type="submission" date="2018-11" db="EMBL/GenBank/DDBJ databases">
        <authorList>
            <consortium name="Pathogen Informatics"/>
        </authorList>
    </citation>
    <scope>NUCLEOTIDE SEQUENCE [LARGE SCALE GENOMIC DNA]</scope>
</reference>
<keyword evidence="2" id="KW-1185">Reference proteome</keyword>
<dbReference type="EMBL" id="UYRR01007271">
    <property type="protein sequence ID" value="VDK23462.1"/>
    <property type="molecule type" value="Genomic_DNA"/>
</dbReference>
<organism evidence="3">
    <name type="scientific">Anisakis simplex</name>
    <name type="common">Herring worm</name>
    <dbReference type="NCBI Taxonomy" id="6269"/>
    <lineage>
        <taxon>Eukaryota</taxon>
        <taxon>Metazoa</taxon>
        <taxon>Ecdysozoa</taxon>
        <taxon>Nematoda</taxon>
        <taxon>Chromadorea</taxon>
        <taxon>Rhabditida</taxon>
        <taxon>Spirurina</taxon>
        <taxon>Ascaridomorpha</taxon>
        <taxon>Ascaridoidea</taxon>
        <taxon>Anisakidae</taxon>
        <taxon>Anisakis</taxon>
        <taxon>Anisakis simplex complex</taxon>
    </lineage>
</organism>
<name>A0A0M3JA25_ANISI</name>
<evidence type="ECO:0000313" key="2">
    <source>
        <dbReference type="Proteomes" id="UP000267096"/>
    </source>
</evidence>
<sequence>MPLPMADLGDEHIWGQREPVDCFTLKHNMLEVSTNPQQYEMVMNIINQLVLFVDPRKKEMDGRRQRLRFQWLTKSADEV</sequence>
<gene>
    <name evidence="1" type="ORF">ASIM_LOCUS4259</name>
</gene>
<protein>
    <submittedName>
        <fullName evidence="3">Apt1 domain-containing protein</fullName>
    </submittedName>
</protein>
<dbReference type="PANTHER" id="PTHR15678">
    <property type="entry name" value="ANTIGEN MLAA-22-RELATED"/>
    <property type="match status" value="1"/>
</dbReference>
<dbReference type="Proteomes" id="UP000267096">
    <property type="component" value="Unassembled WGS sequence"/>
</dbReference>
<evidence type="ECO:0000313" key="1">
    <source>
        <dbReference type="EMBL" id="VDK23462.1"/>
    </source>
</evidence>
<dbReference type="PANTHER" id="PTHR15678:SF6">
    <property type="entry name" value="BRIDGE-LIKE LIPID TRANSFER PROTEIN FAMILY MEMBER 2"/>
    <property type="match status" value="1"/>
</dbReference>
<evidence type="ECO:0000313" key="3">
    <source>
        <dbReference type="WBParaSite" id="ASIM_0000444501-mRNA-1"/>
    </source>
</evidence>
<dbReference type="OrthoDB" id="1562405at2759"/>
<accession>A0A0M3JA25</accession>
<proteinExistence type="predicted"/>
<dbReference type="AlphaFoldDB" id="A0A0M3JA25"/>